<feature type="domain" description="HTH lacI-type" evidence="4">
    <location>
        <begin position="8"/>
        <end position="62"/>
    </location>
</feature>
<dbReference type="PANTHER" id="PTHR30146">
    <property type="entry name" value="LACI-RELATED TRANSCRIPTIONAL REPRESSOR"/>
    <property type="match status" value="1"/>
</dbReference>
<accession>A0ABN2C823</accession>
<comment type="caution">
    <text evidence="5">The sequence shown here is derived from an EMBL/GenBank/DDBJ whole genome shotgun (WGS) entry which is preliminary data.</text>
</comment>
<gene>
    <name evidence="5" type="ORF">GCM10009691_29680</name>
</gene>
<dbReference type="EMBL" id="BAAALY010000015">
    <property type="protein sequence ID" value="GAA1553371.1"/>
    <property type="molecule type" value="Genomic_DNA"/>
</dbReference>
<dbReference type="GO" id="GO:0003677">
    <property type="term" value="F:DNA binding"/>
    <property type="evidence" value="ECO:0007669"/>
    <property type="project" value="UniProtKB-KW"/>
</dbReference>
<dbReference type="Gene3D" id="3.40.50.2300">
    <property type="match status" value="2"/>
</dbReference>
<evidence type="ECO:0000259" key="4">
    <source>
        <dbReference type="PROSITE" id="PS50932"/>
    </source>
</evidence>
<dbReference type="Pfam" id="PF00356">
    <property type="entry name" value="LacI"/>
    <property type="match status" value="1"/>
</dbReference>
<dbReference type="Gene3D" id="1.10.260.40">
    <property type="entry name" value="lambda repressor-like DNA-binding domains"/>
    <property type="match status" value="1"/>
</dbReference>
<reference evidence="5 6" key="1">
    <citation type="journal article" date="2019" name="Int. J. Syst. Evol. Microbiol.">
        <title>The Global Catalogue of Microorganisms (GCM) 10K type strain sequencing project: providing services to taxonomists for standard genome sequencing and annotation.</title>
        <authorList>
            <consortium name="The Broad Institute Genomics Platform"/>
            <consortium name="The Broad Institute Genome Sequencing Center for Infectious Disease"/>
            <person name="Wu L."/>
            <person name="Ma J."/>
        </authorList>
    </citation>
    <scope>NUCLEOTIDE SEQUENCE [LARGE SCALE GENOMIC DNA]</scope>
    <source>
        <strain evidence="5 6">JCM 13319</strain>
    </source>
</reference>
<dbReference type="PROSITE" id="PS00356">
    <property type="entry name" value="HTH_LACI_1"/>
    <property type="match status" value="1"/>
</dbReference>
<dbReference type="Proteomes" id="UP001501791">
    <property type="component" value="Unassembled WGS sequence"/>
</dbReference>
<dbReference type="SUPFAM" id="SSF53822">
    <property type="entry name" value="Periplasmic binding protein-like I"/>
    <property type="match status" value="1"/>
</dbReference>
<dbReference type="CDD" id="cd01392">
    <property type="entry name" value="HTH_LacI"/>
    <property type="match status" value="1"/>
</dbReference>
<dbReference type="InterPro" id="IPR000843">
    <property type="entry name" value="HTH_LacI"/>
</dbReference>
<dbReference type="SMART" id="SM00354">
    <property type="entry name" value="HTH_LACI"/>
    <property type="match status" value="1"/>
</dbReference>
<evidence type="ECO:0000313" key="5">
    <source>
        <dbReference type="EMBL" id="GAA1553371.1"/>
    </source>
</evidence>
<protein>
    <submittedName>
        <fullName evidence="5">LacI family DNA-binding transcriptional regulator</fullName>
    </submittedName>
</protein>
<keyword evidence="1" id="KW-0805">Transcription regulation</keyword>
<sequence length="345" mass="36558">MPDAGKSTTIRDVAARASVSISTVSLALNHPDRVSPATRERVLAAADALSFVPREQAIARARRTAKRVGVIGPFSSYPAAMTRLAGVLAAARGESVDVVVFDEPSAATSPAPLLASLPRTGRLDGLLIVSLPLDDPIVDRIRSLDLPTVLVDTDHPGLSSVRIDDKAGGALAGAHLIEGGHHRFAFLGEAQENDAYTAPARHRLDGYSQMLYEQGHALDPALIRWTTRDLDKAHAVARDVLGDPDRPDAVFAADDLLAAAVIRAAHDLALDVPADVAVIGYDDTETARALALTTIGQPLTHSGSEGLRLLRDHMRTPSDALSSTALRPYLVRRLTTPATTNSTTK</sequence>
<evidence type="ECO:0000256" key="2">
    <source>
        <dbReference type="ARBA" id="ARBA00023125"/>
    </source>
</evidence>
<keyword evidence="6" id="KW-1185">Reference proteome</keyword>
<keyword evidence="3" id="KW-0804">Transcription</keyword>
<keyword evidence="2 5" id="KW-0238">DNA-binding</keyword>
<proteinExistence type="predicted"/>
<organism evidence="5 6">
    <name type="scientific">Brevibacterium picturae</name>
    <dbReference type="NCBI Taxonomy" id="260553"/>
    <lineage>
        <taxon>Bacteria</taxon>
        <taxon>Bacillati</taxon>
        <taxon>Actinomycetota</taxon>
        <taxon>Actinomycetes</taxon>
        <taxon>Micrococcales</taxon>
        <taxon>Brevibacteriaceae</taxon>
        <taxon>Brevibacterium</taxon>
    </lineage>
</organism>
<dbReference type="Pfam" id="PF13377">
    <property type="entry name" value="Peripla_BP_3"/>
    <property type="match status" value="1"/>
</dbReference>
<dbReference type="SUPFAM" id="SSF47413">
    <property type="entry name" value="lambda repressor-like DNA-binding domains"/>
    <property type="match status" value="1"/>
</dbReference>
<dbReference type="CDD" id="cd06267">
    <property type="entry name" value="PBP1_LacI_sugar_binding-like"/>
    <property type="match status" value="1"/>
</dbReference>
<name>A0ABN2C823_9MICO</name>
<dbReference type="RefSeq" id="WP_346036632.1">
    <property type="nucleotide sequence ID" value="NZ_BAAALY010000015.1"/>
</dbReference>
<dbReference type="PROSITE" id="PS50932">
    <property type="entry name" value="HTH_LACI_2"/>
    <property type="match status" value="1"/>
</dbReference>
<dbReference type="InterPro" id="IPR010982">
    <property type="entry name" value="Lambda_DNA-bd_dom_sf"/>
</dbReference>
<dbReference type="InterPro" id="IPR028082">
    <property type="entry name" value="Peripla_BP_I"/>
</dbReference>
<dbReference type="PANTHER" id="PTHR30146:SF153">
    <property type="entry name" value="LACTOSE OPERON REPRESSOR"/>
    <property type="match status" value="1"/>
</dbReference>
<evidence type="ECO:0000313" key="6">
    <source>
        <dbReference type="Proteomes" id="UP001501791"/>
    </source>
</evidence>
<dbReference type="InterPro" id="IPR046335">
    <property type="entry name" value="LacI/GalR-like_sensor"/>
</dbReference>
<evidence type="ECO:0000256" key="3">
    <source>
        <dbReference type="ARBA" id="ARBA00023163"/>
    </source>
</evidence>
<evidence type="ECO:0000256" key="1">
    <source>
        <dbReference type="ARBA" id="ARBA00023015"/>
    </source>
</evidence>